<feature type="region of interest" description="Disordered" evidence="1">
    <location>
        <begin position="1"/>
        <end position="37"/>
    </location>
</feature>
<reference evidence="2 3" key="1">
    <citation type="journal article" date="2015" name="Plant Cell">
        <title>Oil accumulation by the oleaginous diatom Fistulifera solaris as revealed by the genome and transcriptome.</title>
        <authorList>
            <person name="Tanaka T."/>
            <person name="Maeda Y."/>
            <person name="Veluchamy A."/>
            <person name="Tanaka M."/>
            <person name="Abida H."/>
            <person name="Marechal E."/>
            <person name="Bowler C."/>
            <person name="Muto M."/>
            <person name="Sunaga Y."/>
            <person name="Tanaka M."/>
            <person name="Yoshino T."/>
            <person name="Taniguchi T."/>
            <person name="Fukuda Y."/>
            <person name="Nemoto M."/>
            <person name="Matsumoto M."/>
            <person name="Wong P.S."/>
            <person name="Aburatani S."/>
            <person name="Fujibuchi W."/>
        </authorList>
    </citation>
    <scope>NUCLEOTIDE SEQUENCE [LARGE SCALE GENOMIC DNA]</scope>
    <source>
        <strain evidence="2 3">JPCC DA0580</strain>
    </source>
</reference>
<feature type="compositionally biased region" description="Low complexity" evidence="1">
    <location>
        <begin position="24"/>
        <end position="36"/>
    </location>
</feature>
<feature type="compositionally biased region" description="Polar residues" evidence="1">
    <location>
        <begin position="10"/>
        <end position="23"/>
    </location>
</feature>
<proteinExistence type="predicted"/>
<dbReference type="EMBL" id="BDSP01000259">
    <property type="protein sequence ID" value="GAX27547.1"/>
    <property type="molecule type" value="Genomic_DNA"/>
</dbReference>
<comment type="caution">
    <text evidence="2">The sequence shown here is derived from an EMBL/GenBank/DDBJ whole genome shotgun (WGS) entry which is preliminary data.</text>
</comment>
<evidence type="ECO:0000313" key="3">
    <source>
        <dbReference type="Proteomes" id="UP000198406"/>
    </source>
</evidence>
<dbReference type="Proteomes" id="UP000198406">
    <property type="component" value="Unassembled WGS sequence"/>
</dbReference>
<evidence type="ECO:0000256" key="1">
    <source>
        <dbReference type="SAM" id="MobiDB-lite"/>
    </source>
</evidence>
<dbReference type="AlphaFoldDB" id="A0A1Z5KN08"/>
<evidence type="ECO:0000313" key="2">
    <source>
        <dbReference type="EMBL" id="GAX27547.1"/>
    </source>
</evidence>
<organism evidence="2 3">
    <name type="scientific">Fistulifera solaris</name>
    <name type="common">Oleaginous diatom</name>
    <dbReference type="NCBI Taxonomy" id="1519565"/>
    <lineage>
        <taxon>Eukaryota</taxon>
        <taxon>Sar</taxon>
        <taxon>Stramenopiles</taxon>
        <taxon>Ochrophyta</taxon>
        <taxon>Bacillariophyta</taxon>
        <taxon>Bacillariophyceae</taxon>
        <taxon>Bacillariophycidae</taxon>
        <taxon>Naviculales</taxon>
        <taxon>Naviculaceae</taxon>
        <taxon>Fistulifera</taxon>
    </lineage>
</organism>
<gene>
    <name evidence="2" type="ORF">FisN_13Hh367</name>
</gene>
<keyword evidence="3" id="KW-1185">Reference proteome</keyword>
<dbReference type="InParanoid" id="A0A1Z5KN08"/>
<sequence length="211" mass="23358">MKSVNDKQTENGSGSIPSQRQEITTPGTPPSKSGSSIMLTKLKAFDNVLSPATRSKKSLLLQDLSKDSVLSIDSMPSKPVRRRSIRGSTHNASFPEPRDCQVSNHITDKGDDMTTPVISNPPDRKNIFFSKDSSKLKKTLEQVEVLLLDSSMDFDFSQSITTSDRKHSSLPQTRWLSSGYDSTGSLRLKQVLSEVHMPSMPKRTISSEFLV</sequence>
<feature type="region of interest" description="Disordered" evidence="1">
    <location>
        <begin position="72"/>
        <end position="117"/>
    </location>
</feature>
<accession>A0A1Z5KN08</accession>
<protein>
    <submittedName>
        <fullName evidence="2">Uncharacterized protein</fullName>
    </submittedName>
</protein>
<name>A0A1Z5KN08_FISSO</name>